<evidence type="ECO:0000256" key="3">
    <source>
        <dbReference type="ARBA" id="ARBA00022741"/>
    </source>
</evidence>
<evidence type="ECO:0000256" key="5">
    <source>
        <dbReference type="ARBA" id="ARBA00034531"/>
    </source>
</evidence>
<dbReference type="EC" id="2.7.7.108" evidence="5"/>
<organism evidence="9 10">
    <name type="scientific">Limosilactobacillus ingluviei DSM 15946</name>
    <dbReference type="NCBI Taxonomy" id="1423760"/>
    <lineage>
        <taxon>Bacteria</taxon>
        <taxon>Bacillati</taxon>
        <taxon>Bacillota</taxon>
        <taxon>Bacilli</taxon>
        <taxon>Lactobacillales</taxon>
        <taxon>Lactobacillaceae</taxon>
        <taxon>Limosilactobacillus</taxon>
    </lineage>
</organism>
<evidence type="ECO:0000256" key="4">
    <source>
        <dbReference type="ARBA" id="ARBA00022840"/>
    </source>
</evidence>
<dbReference type="AlphaFoldDB" id="A0A0R1U6J7"/>
<keyword evidence="1" id="KW-0808">Transferase</keyword>
<dbReference type="GO" id="GO:0005524">
    <property type="term" value="F:ATP binding"/>
    <property type="evidence" value="ECO:0007669"/>
    <property type="project" value="UniProtKB-KW"/>
</dbReference>
<dbReference type="InterPro" id="IPR003812">
    <property type="entry name" value="Fido"/>
</dbReference>
<name>A0A0R1U6J7_9LACO</name>
<dbReference type="EMBL" id="AZFK01000063">
    <property type="protein sequence ID" value="KRL88832.1"/>
    <property type="molecule type" value="Genomic_DNA"/>
</dbReference>
<feature type="domain" description="Fido" evidence="8">
    <location>
        <begin position="60"/>
        <end position="189"/>
    </location>
</feature>
<dbReference type="Gene3D" id="1.10.3290.10">
    <property type="entry name" value="Fido-like domain"/>
    <property type="match status" value="1"/>
</dbReference>
<evidence type="ECO:0000256" key="6">
    <source>
        <dbReference type="ARBA" id="ARBA00047939"/>
    </source>
</evidence>
<dbReference type="Proteomes" id="UP000050816">
    <property type="component" value="Unassembled WGS sequence"/>
</dbReference>
<dbReference type="PROSITE" id="PS51459">
    <property type="entry name" value="FIDO"/>
    <property type="match status" value="1"/>
</dbReference>
<evidence type="ECO:0000259" key="8">
    <source>
        <dbReference type="PROSITE" id="PS51459"/>
    </source>
</evidence>
<dbReference type="PANTHER" id="PTHR39560">
    <property type="entry name" value="PROTEIN ADENYLYLTRANSFERASE FIC-RELATED"/>
    <property type="match status" value="1"/>
</dbReference>
<comment type="catalytic activity">
    <reaction evidence="6">
        <text>L-threonyl-[protein] + ATP = 3-O-(5'-adenylyl)-L-threonyl-[protein] + diphosphate</text>
        <dbReference type="Rhea" id="RHEA:54292"/>
        <dbReference type="Rhea" id="RHEA-COMP:11060"/>
        <dbReference type="Rhea" id="RHEA-COMP:13847"/>
        <dbReference type="ChEBI" id="CHEBI:30013"/>
        <dbReference type="ChEBI" id="CHEBI:30616"/>
        <dbReference type="ChEBI" id="CHEBI:33019"/>
        <dbReference type="ChEBI" id="CHEBI:138113"/>
        <dbReference type="EC" id="2.7.7.108"/>
    </reaction>
</comment>
<evidence type="ECO:0000256" key="1">
    <source>
        <dbReference type="ARBA" id="ARBA00022679"/>
    </source>
</evidence>
<dbReference type="GO" id="GO:0051302">
    <property type="term" value="P:regulation of cell division"/>
    <property type="evidence" value="ECO:0007669"/>
    <property type="project" value="TreeGrafter"/>
</dbReference>
<comment type="caution">
    <text evidence="9">The sequence shown here is derived from an EMBL/GenBank/DDBJ whole genome shotgun (WGS) entry which is preliminary data.</text>
</comment>
<keyword evidence="2" id="KW-0548">Nucleotidyltransferase</keyword>
<dbReference type="SUPFAM" id="SSF140931">
    <property type="entry name" value="Fic-like"/>
    <property type="match status" value="1"/>
</dbReference>
<dbReference type="PATRIC" id="fig|1423760.3.peg.42"/>
<dbReference type="InterPro" id="IPR036597">
    <property type="entry name" value="Fido-like_dom_sf"/>
</dbReference>
<gene>
    <name evidence="9" type="ORF">FC43_GL000038</name>
</gene>
<proteinExistence type="predicted"/>
<protein>
    <recommendedName>
        <fullName evidence="5">protein adenylyltransferase</fullName>
        <ecNumber evidence="5">2.7.7.108</ecNumber>
    </recommendedName>
</protein>
<evidence type="ECO:0000313" key="9">
    <source>
        <dbReference type="EMBL" id="KRL88832.1"/>
    </source>
</evidence>
<dbReference type="PANTHER" id="PTHR39560:SF1">
    <property type="entry name" value="PROTEIN ADENYLYLTRANSFERASE FIC-RELATED"/>
    <property type="match status" value="1"/>
</dbReference>
<dbReference type="Pfam" id="PF02661">
    <property type="entry name" value="Fic"/>
    <property type="match status" value="1"/>
</dbReference>
<keyword evidence="3" id="KW-0547">Nucleotide-binding</keyword>
<sequence>MGTIMVISDDALIKRFKYANGTLKNKYHETDAAKLRFIEYKVVNQRLVWLLNHHDQLTIQSFSELVKIHQFLFTPIYAWAGEVRDYELSKGDTEFMLSPAIAKGIDHVNHLLAQINKQTKPTAMDYAQLLDSLNYLHPFREGNGRATKAFIQLLAANHGQELRFNRQDELVIRALAAADLAVLADFIQLKPVGSKQAVIQKISAELEKKGQHYQTYRPPRR</sequence>
<evidence type="ECO:0000256" key="2">
    <source>
        <dbReference type="ARBA" id="ARBA00022695"/>
    </source>
</evidence>
<keyword evidence="4" id="KW-0067">ATP-binding</keyword>
<dbReference type="GO" id="GO:0070733">
    <property type="term" value="F:AMPylase activity"/>
    <property type="evidence" value="ECO:0007669"/>
    <property type="project" value="UniProtKB-EC"/>
</dbReference>
<accession>A0A0R1U6J7</accession>
<comment type="catalytic activity">
    <reaction evidence="7">
        <text>L-tyrosyl-[protein] + ATP = O-(5'-adenylyl)-L-tyrosyl-[protein] + diphosphate</text>
        <dbReference type="Rhea" id="RHEA:54288"/>
        <dbReference type="Rhea" id="RHEA-COMP:10136"/>
        <dbReference type="Rhea" id="RHEA-COMP:13846"/>
        <dbReference type="ChEBI" id="CHEBI:30616"/>
        <dbReference type="ChEBI" id="CHEBI:33019"/>
        <dbReference type="ChEBI" id="CHEBI:46858"/>
        <dbReference type="ChEBI" id="CHEBI:83624"/>
        <dbReference type="EC" id="2.7.7.108"/>
    </reaction>
</comment>
<evidence type="ECO:0000313" key="10">
    <source>
        <dbReference type="Proteomes" id="UP000050816"/>
    </source>
</evidence>
<evidence type="ECO:0000256" key="7">
    <source>
        <dbReference type="ARBA" id="ARBA00048696"/>
    </source>
</evidence>
<reference evidence="9 10" key="1">
    <citation type="journal article" date="2015" name="Genome Announc.">
        <title>Expanding the biotechnology potential of lactobacilli through comparative genomics of 213 strains and associated genera.</title>
        <authorList>
            <person name="Sun Z."/>
            <person name="Harris H.M."/>
            <person name="McCann A."/>
            <person name="Guo C."/>
            <person name="Argimon S."/>
            <person name="Zhang W."/>
            <person name="Yang X."/>
            <person name="Jeffery I.B."/>
            <person name="Cooney J.C."/>
            <person name="Kagawa T.F."/>
            <person name="Liu W."/>
            <person name="Song Y."/>
            <person name="Salvetti E."/>
            <person name="Wrobel A."/>
            <person name="Rasinkangas P."/>
            <person name="Parkhill J."/>
            <person name="Rea M.C."/>
            <person name="O'Sullivan O."/>
            <person name="Ritari J."/>
            <person name="Douillard F.P."/>
            <person name="Paul Ross R."/>
            <person name="Yang R."/>
            <person name="Briner A.E."/>
            <person name="Felis G.E."/>
            <person name="de Vos W.M."/>
            <person name="Barrangou R."/>
            <person name="Klaenhammer T.R."/>
            <person name="Caufield P.W."/>
            <person name="Cui Y."/>
            <person name="Zhang H."/>
            <person name="O'Toole P.W."/>
        </authorList>
    </citation>
    <scope>NUCLEOTIDE SEQUENCE [LARGE SCALE GENOMIC DNA]</scope>
    <source>
        <strain evidence="9 10">DSM 15946</strain>
    </source>
</reference>